<feature type="region of interest" description="Disordered" evidence="1">
    <location>
        <begin position="375"/>
        <end position="409"/>
    </location>
</feature>
<dbReference type="AlphaFoldDB" id="A0AAV1C0Z0"/>
<dbReference type="PANTHER" id="PTHR33448">
    <property type="entry name" value="CHLOROPLAST PROTEIN HCF243-RELATED"/>
    <property type="match status" value="1"/>
</dbReference>
<dbReference type="EMBL" id="OX459118">
    <property type="protein sequence ID" value="CAI9088733.1"/>
    <property type="molecule type" value="Genomic_DNA"/>
</dbReference>
<feature type="compositionally biased region" description="Low complexity" evidence="1">
    <location>
        <begin position="719"/>
        <end position="729"/>
    </location>
</feature>
<feature type="compositionally biased region" description="Pro residues" evidence="1">
    <location>
        <begin position="688"/>
        <end position="697"/>
    </location>
</feature>
<name>A0AAV1C0Z0_OLDCO</name>
<dbReference type="PANTHER" id="PTHR33448:SF4">
    <property type="entry name" value="CHLOROPLAST PROTEIN HCF243"/>
    <property type="match status" value="1"/>
</dbReference>
<feature type="compositionally biased region" description="Basic residues" evidence="1">
    <location>
        <begin position="1"/>
        <end position="10"/>
    </location>
</feature>
<organism evidence="2 3">
    <name type="scientific">Oldenlandia corymbosa var. corymbosa</name>
    <dbReference type="NCBI Taxonomy" id="529605"/>
    <lineage>
        <taxon>Eukaryota</taxon>
        <taxon>Viridiplantae</taxon>
        <taxon>Streptophyta</taxon>
        <taxon>Embryophyta</taxon>
        <taxon>Tracheophyta</taxon>
        <taxon>Spermatophyta</taxon>
        <taxon>Magnoliopsida</taxon>
        <taxon>eudicotyledons</taxon>
        <taxon>Gunneridae</taxon>
        <taxon>Pentapetalae</taxon>
        <taxon>asterids</taxon>
        <taxon>lamiids</taxon>
        <taxon>Gentianales</taxon>
        <taxon>Rubiaceae</taxon>
        <taxon>Rubioideae</taxon>
        <taxon>Spermacoceae</taxon>
        <taxon>Hedyotis-Oldenlandia complex</taxon>
        <taxon>Oldenlandia</taxon>
    </lineage>
</organism>
<feature type="region of interest" description="Disordered" evidence="1">
    <location>
        <begin position="459"/>
        <end position="595"/>
    </location>
</feature>
<feature type="region of interest" description="Disordered" evidence="1">
    <location>
        <begin position="1"/>
        <end position="24"/>
    </location>
</feature>
<sequence>MELDRPHHRTTPSTSNSSSSSNTTANNNELFICFTSRLPSSSSMKIAKSILSPGRAARDSHISLSTSLSRRLRTNGSIKGGLASPMFPSVGKKRGAGLENPEPSSPKVTCIGQVRVKTKKKVKQTRSLSRRRSGDVSFRKLEHQPQDLLRNNSIEHQLHSSSSHFQQQECMPHRNQRWVHLPVTICEALRTFGAECLFPCRSSCSSNDERGKGEKGNNTNNVLGRGDSDGGESDGGSSCGAVFARWFVSLQDCEGGKGREIELVVGGEEEKTEVRQRISMRSSRRHVFEDMKFKEESIEVKAEGEEEEKARVSICIPPKNALLLMRCRSDPNKMADLTNRFWESPASAKDEDEPEEEDDCDEVNKDLKGLFVQVSDSTNEDKVNAEEGDEELLSAESNGGETEMLEKDSSLDAAEVQELEDMVDKEVQKDENLAAEMQESVDQEVRKGTNLMQELQEIGVEEMEEKPSSSVEESGLSDGSVESEEAESNLDAFEDLLGESTAESPIQWQVYHEEDEAERSPEIDTSFSYEQLTERETEEPVKEGTESEEKTEELTMEQDEEIPETSSFEDNKDNPTTALFASELKERENDHKEEDYALQESALREMEDEINKELEENGVMMEEKEEDHPSNVLPECLLLMMCEPKLSMEVSKETWVCSTDFIRWLPERPAKKKANNVLSSEENKKKPNNPPLPPPGPQQNQQQQREMTSQPQQERRRQQQMLQPPRSSCSLPAAAAVSMAAMIEQKLVNAVGYEPFVLTRCKSEPMRTAAAKLLPEACCWNNRKLEPHRNATFGVGAAGVGF</sequence>
<reference evidence="2" key="1">
    <citation type="submission" date="2023-03" db="EMBL/GenBank/DDBJ databases">
        <authorList>
            <person name="Julca I."/>
        </authorList>
    </citation>
    <scope>NUCLEOTIDE SEQUENCE</scope>
</reference>
<keyword evidence="3" id="KW-1185">Reference proteome</keyword>
<feature type="region of interest" description="Disordered" evidence="1">
    <location>
        <begin position="671"/>
        <end position="729"/>
    </location>
</feature>
<feature type="region of interest" description="Disordered" evidence="1">
    <location>
        <begin position="204"/>
        <end position="234"/>
    </location>
</feature>
<feature type="compositionally biased region" description="Acidic residues" evidence="1">
    <location>
        <begin position="481"/>
        <end position="497"/>
    </location>
</feature>
<feature type="compositionally biased region" description="Low complexity" evidence="1">
    <location>
        <begin position="11"/>
        <end position="24"/>
    </location>
</feature>
<feature type="compositionally biased region" description="Acidic residues" evidence="1">
    <location>
        <begin position="549"/>
        <end position="563"/>
    </location>
</feature>
<evidence type="ECO:0000313" key="2">
    <source>
        <dbReference type="EMBL" id="CAI9088733.1"/>
    </source>
</evidence>
<feature type="compositionally biased region" description="Basic and acidic residues" evidence="1">
    <location>
        <begin position="583"/>
        <end position="595"/>
    </location>
</feature>
<feature type="compositionally biased region" description="Low complexity" evidence="1">
    <location>
        <begin position="698"/>
        <end position="712"/>
    </location>
</feature>
<feature type="region of interest" description="Disordered" evidence="1">
    <location>
        <begin position="76"/>
        <end position="106"/>
    </location>
</feature>
<feature type="compositionally biased region" description="Polar residues" evidence="1">
    <location>
        <begin position="564"/>
        <end position="579"/>
    </location>
</feature>
<accession>A0AAV1C0Z0</accession>
<evidence type="ECO:0000313" key="3">
    <source>
        <dbReference type="Proteomes" id="UP001161247"/>
    </source>
</evidence>
<evidence type="ECO:0000256" key="1">
    <source>
        <dbReference type="SAM" id="MobiDB-lite"/>
    </source>
</evidence>
<gene>
    <name evidence="2" type="ORF">OLC1_LOCUS1237</name>
</gene>
<proteinExistence type="predicted"/>
<feature type="compositionally biased region" description="Basic and acidic residues" evidence="1">
    <location>
        <begin position="532"/>
        <end position="548"/>
    </location>
</feature>
<protein>
    <submittedName>
        <fullName evidence="2">OLC1v1023154C1</fullName>
    </submittedName>
</protein>
<dbReference type="Proteomes" id="UP001161247">
    <property type="component" value="Chromosome 1"/>
</dbReference>